<protein>
    <submittedName>
        <fullName evidence="1">Spore coat protein CotH</fullName>
    </submittedName>
</protein>
<organism evidence="1">
    <name type="scientific">Paenibacillus ihbetae</name>
    <dbReference type="NCBI Taxonomy" id="1870820"/>
    <lineage>
        <taxon>Bacteria</taxon>
        <taxon>Bacillati</taxon>
        <taxon>Bacillota</taxon>
        <taxon>Bacilli</taxon>
        <taxon>Bacillales</taxon>
        <taxon>Paenibacillaceae</taxon>
        <taxon>Paenibacillus</taxon>
    </lineage>
</organism>
<name>A0A1B2E7E5_9BACL</name>
<keyword evidence="1" id="KW-0946">Virion</keyword>
<gene>
    <name evidence="1" type="ORF">BBD41_26670</name>
</gene>
<reference evidence="1" key="1">
    <citation type="submission" date="2016-08" db="EMBL/GenBank/DDBJ databases">
        <title>Complete Genome Seqeunce of Paenibacillus sp. nov. IHBB 9852 from high altitute lake of Indian trans-Himalayas.</title>
        <authorList>
            <person name="Kiran S."/>
            <person name="Swarnkar M.K."/>
            <person name="Rana A."/>
            <person name="Tewari R."/>
            <person name="Gulati A."/>
        </authorList>
    </citation>
    <scope>NUCLEOTIDE SEQUENCE [LARGE SCALE GENOMIC DNA]</scope>
    <source>
        <strain evidence="1">IHBB 9852</strain>
    </source>
</reference>
<dbReference type="PANTHER" id="PTHR40050">
    <property type="entry name" value="INNER SPORE COAT PROTEIN H"/>
    <property type="match status" value="1"/>
</dbReference>
<dbReference type="RefSeq" id="WP_099479695.1">
    <property type="nucleotide sequence ID" value="NZ_CP016809.1"/>
</dbReference>
<dbReference type="PANTHER" id="PTHR40050:SF1">
    <property type="entry name" value="INNER SPORE COAT PROTEIN H"/>
    <property type="match status" value="1"/>
</dbReference>
<dbReference type="KEGG" id="pib:BBD41_26670"/>
<sequence>MPLPVYRVVIKDKDYEQLNSNIWSNRFVPGQLVVGRKKIPVRIRYRGGHTREYPKKSYEIRTSKYTYHFNAEYDDPSLIRNALSFHFFNSIRVPSPSTRHCVLTLNNENLGVYLNIEAVKTPFFRKRGIPVRSIIYAVNDNADFTDKRSMGKSPFSGYNLIKGSERDRLKLSGFIQDIHQKEGADLQQYLRKHLDIENYLRWLCGAVLTGNYDGFDQNYTLFEHGKRKTYCMIPWDYEGTWGRNCYGKLVDSNLVNIQGYNKLTEKVLSFHSHRERYKTLLSGFLESVFTVRRQLPLVYKMHDAIAADVYKDPNHKWSTKVFDAEPDTIRKYIDQRRQDIKNQLGLLD</sequence>
<dbReference type="EMBL" id="CP016809">
    <property type="protein sequence ID" value="ANY75869.1"/>
    <property type="molecule type" value="Genomic_DNA"/>
</dbReference>
<accession>A0A1B2E7E5</accession>
<dbReference type="InterPro" id="IPR014867">
    <property type="entry name" value="Spore_coat_CotH_CotH2/3/7"/>
</dbReference>
<keyword evidence="1" id="KW-0167">Capsid protein</keyword>
<proteinExistence type="predicted"/>
<dbReference type="Pfam" id="PF08757">
    <property type="entry name" value="CotH"/>
    <property type="match status" value="1"/>
</dbReference>
<evidence type="ECO:0000313" key="1">
    <source>
        <dbReference type="EMBL" id="ANY75869.1"/>
    </source>
</evidence>
<dbReference type="AlphaFoldDB" id="A0A1B2E7E5"/>